<dbReference type="EMBL" id="ABCS01000123">
    <property type="protein sequence ID" value="EDM74605.1"/>
    <property type="molecule type" value="Genomic_DNA"/>
</dbReference>
<evidence type="ECO:0000313" key="1">
    <source>
        <dbReference type="EMBL" id="EDM74605.1"/>
    </source>
</evidence>
<evidence type="ECO:0008006" key="3">
    <source>
        <dbReference type="Google" id="ProtNLM"/>
    </source>
</evidence>
<dbReference type="STRING" id="391625.PPSIR1_17245"/>
<organism evidence="1 2">
    <name type="scientific">Plesiocystis pacifica SIR-1</name>
    <dbReference type="NCBI Taxonomy" id="391625"/>
    <lineage>
        <taxon>Bacteria</taxon>
        <taxon>Pseudomonadati</taxon>
        <taxon>Myxococcota</taxon>
        <taxon>Polyangia</taxon>
        <taxon>Nannocystales</taxon>
        <taxon>Nannocystaceae</taxon>
        <taxon>Plesiocystis</taxon>
    </lineage>
</organism>
<dbReference type="RefSeq" id="WP_006976249.1">
    <property type="nucleotide sequence ID" value="NZ_ABCS01000123.1"/>
</dbReference>
<accession>A6GHR3</accession>
<proteinExistence type="predicted"/>
<dbReference type="AlphaFoldDB" id="A6GHR3"/>
<name>A6GHR3_9BACT</name>
<dbReference type="OrthoDB" id="893408at2"/>
<sequence>MEEFYAKGKVVRALVDPSIQAVIVHWNYLSNDDILRECTAAQLEQVQAGARSIIVDVSIARGMLSEAAQRYFQDEFFPALAKAGLRAVITVTPRRELALAAAEHWTKTGELFTFGMYETSELAAARKLAGQLASA</sequence>
<evidence type="ECO:0000313" key="2">
    <source>
        <dbReference type="Proteomes" id="UP000005801"/>
    </source>
</evidence>
<protein>
    <recommendedName>
        <fullName evidence="3">STAS domain-containing protein</fullName>
    </recommendedName>
</protein>
<comment type="caution">
    <text evidence="1">The sequence shown here is derived from an EMBL/GenBank/DDBJ whole genome shotgun (WGS) entry which is preliminary data.</text>
</comment>
<gene>
    <name evidence="1" type="ORF">PPSIR1_17245</name>
</gene>
<dbReference type="Proteomes" id="UP000005801">
    <property type="component" value="Unassembled WGS sequence"/>
</dbReference>
<keyword evidence="2" id="KW-1185">Reference proteome</keyword>
<reference evidence="1 2" key="1">
    <citation type="submission" date="2007-06" db="EMBL/GenBank/DDBJ databases">
        <authorList>
            <person name="Shimkets L."/>
            <person name="Ferriera S."/>
            <person name="Johnson J."/>
            <person name="Kravitz S."/>
            <person name="Beeson K."/>
            <person name="Sutton G."/>
            <person name="Rogers Y.-H."/>
            <person name="Friedman R."/>
            <person name="Frazier M."/>
            <person name="Venter J.C."/>
        </authorList>
    </citation>
    <scope>NUCLEOTIDE SEQUENCE [LARGE SCALE GENOMIC DNA]</scope>
    <source>
        <strain evidence="1 2">SIR-1</strain>
    </source>
</reference>